<evidence type="ECO:0000256" key="1">
    <source>
        <dbReference type="SAM" id="Phobius"/>
    </source>
</evidence>
<comment type="caution">
    <text evidence="2">The sequence shown here is derived from an EMBL/GenBank/DDBJ whole genome shotgun (WGS) entry which is preliminary data.</text>
</comment>
<reference evidence="2 3" key="1">
    <citation type="submission" date="2024-06" db="EMBL/GenBank/DDBJ databases">
        <title>Genomic Encyclopedia of Type Strains, Phase V (KMG-V): Genome sequencing to study the core and pangenomes of soil and plant-associated prokaryotes.</title>
        <authorList>
            <person name="Whitman W."/>
        </authorList>
    </citation>
    <scope>NUCLEOTIDE SEQUENCE [LARGE SCALE GENOMIC DNA]</scope>
    <source>
        <strain evidence="2 3">NE40</strain>
    </source>
</reference>
<feature type="transmembrane region" description="Helical" evidence="1">
    <location>
        <begin position="20"/>
        <end position="40"/>
    </location>
</feature>
<dbReference type="Proteomes" id="UP001549366">
    <property type="component" value="Unassembled WGS sequence"/>
</dbReference>
<organism evidence="2 3">
    <name type="scientific">Endozoicomonas lisbonensis</name>
    <dbReference type="NCBI Taxonomy" id="3120522"/>
    <lineage>
        <taxon>Bacteria</taxon>
        <taxon>Pseudomonadati</taxon>
        <taxon>Pseudomonadota</taxon>
        <taxon>Gammaproteobacteria</taxon>
        <taxon>Oceanospirillales</taxon>
        <taxon>Endozoicomonadaceae</taxon>
        <taxon>Endozoicomonas</taxon>
    </lineage>
</organism>
<sequence length="41" mass="4898">MEMERDENNYDYKLKFSELVLLTISFGSIITALHFFFASLY</sequence>
<evidence type="ECO:0000313" key="2">
    <source>
        <dbReference type="EMBL" id="MET4757950.1"/>
    </source>
</evidence>
<evidence type="ECO:0000313" key="3">
    <source>
        <dbReference type="Proteomes" id="UP001549366"/>
    </source>
</evidence>
<dbReference type="EMBL" id="JBEWTB010000002">
    <property type="protein sequence ID" value="MET4757950.1"/>
    <property type="molecule type" value="Genomic_DNA"/>
</dbReference>
<keyword evidence="1" id="KW-1133">Transmembrane helix</keyword>
<gene>
    <name evidence="2" type="ORF">V5J35_003142</name>
</gene>
<keyword evidence="1" id="KW-0472">Membrane</keyword>
<name>A0ABV2SJL4_9GAMM</name>
<protein>
    <submittedName>
        <fullName evidence="2">Uncharacterized protein</fullName>
    </submittedName>
</protein>
<keyword evidence="1" id="KW-0812">Transmembrane</keyword>
<proteinExistence type="predicted"/>
<accession>A0ABV2SJL4</accession>
<keyword evidence="3" id="KW-1185">Reference proteome</keyword>